<dbReference type="Proteomes" id="UP001222325">
    <property type="component" value="Unassembled WGS sequence"/>
</dbReference>
<name>A0AAD6UMR0_9AGAR</name>
<evidence type="ECO:0000313" key="2">
    <source>
        <dbReference type="EMBL" id="KAJ7102157.1"/>
    </source>
</evidence>
<comment type="caution">
    <text evidence="2">The sequence shown here is derived from an EMBL/GenBank/DDBJ whole genome shotgun (WGS) entry which is preliminary data.</text>
</comment>
<proteinExistence type="predicted"/>
<keyword evidence="3" id="KW-1185">Reference proteome</keyword>
<dbReference type="InterPro" id="IPR018849">
    <property type="entry name" value="Urb2/Npa2_C"/>
</dbReference>
<reference evidence="2" key="1">
    <citation type="submission" date="2023-03" db="EMBL/GenBank/DDBJ databases">
        <title>Massive genome expansion in bonnet fungi (Mycena s.s.) driven by repeated elements and novel gene families across ecological guilds.</title>
        <authorList>
            <consortium name="Lawrence Berkeley National Laboratory"/>
            <person name="Harder C.B."/>
            <person name="Miyauchi S."/>
            <person name="Viragh M."/>
            <person name="Kuo A."/>
            <person name="Thoen E."/>
            <person name="Andreopoulos B."/>
            <person name="Lu D."/>
            <person name="Skrede I."/>
            <person name="Drula E."/>
            <person name="Henrissat B."/>
            <person name="Morin E."/>
            <person name="Kohler A."/>
            <person name="Barry K."/>
            <person name="LaButti K."/>
            <person name="Morin E."/>
            <person name="Salamov A."/>
            <person name="Lipzen A."/>
            <person name="Mereny Z."/>
            <person name="Hegedus B."/>
            <person name="Baldrian P."/>
            <person name="Stursova M."/>
            <person name="Weitz H."/>
            <person name="Taylor A."/>
            <person name="Grigoriev I.V."/>
            <person name="Nagy L.G."/>
            <person name="Martin F."/>
            <person name="Kauserud H."/>
        </authorList>
    </citation>
    <scope>NUCLEOTIDE SEQUENCE</scope>
    <source>
        <strain evidence="2">CBHHK173m</strain>
    </source>
</reference>
<sequence>MASQAVYHALKAPSDPPTPGGPLKVQIASAAWADTSLYMPNKGEVIAEWVLTRLLKDKEHLPESNPVLDPRFWSLLSDIVSDQSKPVKHWLLPLLNRVPLAPVVVSFLELYKSAKVEIRGPLTSVATKSLVSIWPFAVHKISAETLLECFGTFMGVTSAPKDLERLGTVMISSLRTSVANSSNKKKLWFVLSSDHAPSALQESVYNAGIETMFNVDTLRQVHNEDHPFFLALQSITGELVQPMLPRIFSSFVQNTKKYRNALFAQGSGHTPAAVTKQVHEASFSFFDSCEVLFSAADLTPLMWEARLGLLTVVEEEHLFNSNQLEEQTSLKAAVPLILSVLKSEAAGNCTEQAASSLACLSKLMQIDSDLILGDLHRILPNLLRISDPFPSALGFLELVLEYHVKTRTMDTHIESLFAALNSQPETSVSDIQQQYRCSSSGALLHPTHLERFAKSTEKFLTSTQTVHVVRFVLETLDACWNQILAVADIDTLAVTFSSGARLASVILSALPLRALPPTTLNEVDDLVNEIRTKFLARALSKTLKMIRKSDSWGWQIITAALLRLAYAMDTPYVEKLWSKIDTATEHGHLLPELSLELHRILLKWSPVDEPTRTQSPMDRLLNYLENNCGPSETSWSGASYSLTSGREGQQESVLAIMHMLIDRWLPTIDAIASSAQLQRFIRVLVTTTGTVSVSRLTKRSASNGISAAILAFADKTTSSPGDPSSSTTADSRAAIFSTFRLLLMFPVEYMPRTNRIELVKRAIHADIHYDSAANAEDAYSNITVLRLFIQNISLHVEPVDQPPPQAYTTVSLSLVGLYLSALLKSPEQESAQATLAVLRSCLSSDALSLADQSSILVCLLSLLTTVFSPSNFRQEMQAELSNLQQRLSTALVSHAEELDDLFARDDVMNLWLHCLSFGRWLKSNSDEMPLVGRKLCFRAGDPSFPGRDQLDRNCVTAFAILSEELQGLPNHDRLPQLGVILATYVSLTRLISQDGLSDTAQSADDMPHLIHMAALLLSEHPAGTLKHTQKFFTTCLNMFVGRDSFTLGPLPLRQEVLRLLRTQCSDNAASLRTLDIGCIWLLLSRFLTKSKEHDDKTCTALFHEIALTIGALIRLRRDLVSLTLPNLAFVLQQLIATIRRPRPQLGAKQTALVTDSLPLWVNSAYPMRPEEGKALARLLETLTTKTTIRTNSSTADAQQAQSLARSFSKHAAYTLKAYIDAMNDPLCILSSELRKELRPGLFALCSMLNDHSRDAMMVSALDAGGKTIMKSLWTEYERQKYVGKG</sequence>
<gene>
    <name evidence="2" type="ORF">B0H15DRAFT_795724</name>
</gene>
<dbReference type="EMBL" id="JARJCN010000003">
    <property type="protein sequence ID" value="KAJ7102157.1"/>
    <property type="molecule type" value="Genomic_DNA"/>
</dbReference>
<evidence type="ECO:0000259" key="1">
    <source>
        <dbReference type="Pfam" id="PF10441"/>
    </source>
</evidence>
<organism evidence="2 3">
    <name type="scientific">Mycena belliarum</name>
    <dbReference type="NCBI Taxonomy" id="1033014"/>
    <lineage>
        <taxon>Eukaryota</taxon>
        <taxon>Fungi</taxon>
        <taxon>Dikarya</taxon>
        <taxon>Basidiomycota</taxon>
        <taxon>Agaricomycotina</taxon>
        <taxon>Agaricomycetes</taxon>
        <taxon>Agaricomycetidae</taxon>
        <taxon>Agaricales</taxon>
        <taxon>Marasmiineae</taxon>
        <taxon>Mycenaceae</taxon>
        <taxon>Mycena</taxon>
    </lineage>
</organism>
<evidence type="ECO:0000313" key="3">
    <source>
        <dbReference type="Proteomes" id="UP001222325"/>
    </source>
</evidence>
<accession>A0AAD6UMR0</accession>
<dbReference type="Pfam" id="PF10441">
    <property type="entry name" value="Urb2"/>
    <property type="match status" value="1"/>
</dbReference>
<protein>
    <submittedName>
        <fullName evidence="2">Urb2/Npa2 family-domain-containing protein</fullName>
    </submittedName>
</protein>
<feature type="domain" description="Nucleolar 27S pre-rRNA processing Urb2/Npa2 C-terminal" evidence="1">
    <location>
        <begin position="1055"/>
        <end position="1284"/>
    </location>
</feature>